<accession>A0AA88L549</accession>
<keyword evidence="12" id="KW-1185">Reference proteome</keyword>
<feature type="compositionally biased region" description="Acidic residues" evidence="8">
    <location>
        <begin position="166"/>
        <end position="181"/>
    </location>
</feature>
<feature type="compositionally biased region" description="Basic residues" evidence="8">
    <location>
        <begin position="1"/>
        <end position="10"/>
    </location>
</feature>
<evidence type="ECO:0000256" key="6">
    <source>
        <dbReference type="ARBA" id="ARBA00022840"/>
    </source>
</evidence>
<protein>
    <recommendedName>
        <fullName evidence="2">RNA helicase</fullName>
        <ecNumber evidence="2">3.6.4.13</ecNumber>
    </recommendedName>
</protein>
<evidence type="ECO:0000256" key="2">
    <source>
        <dbReference type="ARBA" id="ARBA00012552"/>
    </source>
</evidence>
<dbReference type="SUPFAM" id="SSF52540">
    <property type="entry name" value="P-loop containing nucleoside triphosphate hydrolases"/>
    <property type="match status" value="1"/>
</dbReference>
<evidence type="ECO:0000256" key="7">
    <source>
        <dbReference type="ARBA" id="ARBA00047984"/>
    </source>
</evidence>
<dbReference type="InterPro" id="IPR011709">
    <property type="entry name" value="DEAD-box_helicase_OB_fold"/>
</dbReference>
<evidence type="ECO:0000256" key="3">
    <source>
        <dbReference type="ARBA" id="ARBA00022741"/>
    </source>
</evidence>
<dbReference type="PROSITE" id="PS00690">
    <property type="entry name" value="DEAH_ATP_HELICASE"/>
    <property type="match status" value="1"/>
</dbReference>
<feature type="region of interest" description="Disordered" evidence="8">
    <location>
        <begin position="158"/>
        <end position="186"/>
    </location>
</feature>
<dbReference type="EMBL" id="JAVRJZ010000018">
    <property type="protein sequence ID" value="KAK2708285.1"/>
    <property type="molecule type" value="Genomic_DNA"/>
</dbReference>
<sequence length="1149" mass="130084">MGKLRKRFNQKGRSQAEVQVDNSEANSIAIEENVATGHYDDANLLVLPSTKRKTKIKEQQKGVGKILSKKKRKALQKVIETKKKKENRAGLIAELGKVQISESEAKLLTSITEVQTKGWKRFVDIDVKTEEEGEPKKKKRIKNTIVLEDVIEKPPEKRFDPNIVGLDEETDDSDNVEEEESSENHETYKIPVKDQAVENNKYDAINNIKNDVSGEGEVIQVLGKNEREKAEKKKEDSKKQKPLRKTCFVPVFRTTEIQEAREKLPILAEEQTIMETISENPVVILAGETGSGKTTQVPQFLYEAGYAENGRMIGITEPRRVAAVSMAARVSEEMALGTNIVSYQIRFQGNVTDETKIKFMTDGILLKEIQKDFLLLKYSVVIIDEAHERSVYSDILLGLLSRIVHLRKKKDDPLKLIIMSATLRLEDFSENRKLFKEVPPVIKVESRQYPVTIHFNKRTPESYIEEAYKKICKIHRTLPDGGILVFLTGQQEVNHLCRRLRETFPVVKTTVKQSDKEEVESSLLRKTKKKNLKDISNQLIKEAVNLDNYSALPLAEMEGDDPHYNDDSDMESIHEDELDMGTTSFSSLHVLPLYSMLPPQKQRLVFENPPEGSRLCVVATNVAETSLTIPHIRYVIDTGKVKAKVYDKVTGISAFHVTWTSKASANQRAGRAGRIAPGHCYRLYSSALFNDEFPDFSEPDILRRPIDDLVLQMKSIGIDKVLNFPFPTPPDLEQIKGAERLLINLGALEEQRGRGTLKDRKKFEYAARITALGRVMAELPVAPRYAKMLALSEQHDLLPLAVCLVAALAVPEVLLETPLDGNRGSTKQWQAMRRTWAGKGNSLLLGDAMVLLRAIGAADNSPNIVAFCNEHGLRMKAIKEVQSLRSQLIREISLVLPNNPTLFNLKIDPPTDLQAKLLRQILLAGLIDRVAQKVPASEIKESGDKIKMKTAYKLQDMEDPVFLHPSSVLKYELPEFIIYQEVFEASKLFLRGISGIEPEWLPTFAQKLCSFSDPLVATPPRYADGKILCHRNVTYGRSGWTLPTTELEYPEGLDKTKWFCKFFLDGSIFPKLEKYKASLLSPPETMIKTWARLQPRTQKLLNAVVQGGVSSAQDLRKRWKKNQRFLLSEYSEWLPEALRLEVSKCWPPL</sequence>
<evidence type="ECO:0000256" key="1">
    <source>
        <dbReference type="ARBA" id="ARBA00008792"/>
    </source>
</evidence>
<dbReference type="InterPro" id="IPR027417">
    <property type="entry name" value="P-loop_NTPase"/>
</dbReference>
<dbReference type="Gene3D" id="1.20.120.1080">
    <property type="match status" value="1"/>
</dbReference>
<dbReference type="PANTHER" id="PTHR18934:SF99">
    <property type="entry name" value="ATP-DEPENDENT RNA HELICASE DHX37-RELATED"/>
    <property type="match status" value="1"/>
</dbReference>
<dbReference type="GO" id="GO:0016787">
    <property type="term" value="F:hydrolase activity"/>
    <property type="evidence" value="ECO:0007669"/>
    <property type="project" value="UniProtKB-KW"/>
</dbReference>
<dbReference type="Pfam" id="PF04408">
    <property type="entry name" value="WHD_HA2"/>
    <property type="match status" value="1"/>
</dbReference>
<gene>
    <name evidence="11" type="ORF">QYM36_014029</name>
</gene>
<dbReference type="GO" id="GO:0000462">
    <property type="term" value="P:maturation of SSU-rRNA from tricistronic rRNA transcript (SSU-rRNA, 5.8S rRNA, LSU-rRNA)"/>
    <property type="evidence" value="ECO:0007669"/>
    <property type="project" value="TreeGrafter"/>
</dbReference>
<dbReference type="FunFam" id="3.40.50.300:FF:000637">
    <property type="entry name" value="ATP-dependent RNA helicase DHX37/DHR1"/>
    <property type="match status" value="1"/>
</dbReference>
<dbReference type="InterPro" id="IPR014001">
    <property type="entry name" value="Helicase_ATP-bd"/>
</dbReference>
<dbReference type="EC" id="3.6.4.13" evidence="2"/>
<keyword evidence="6" id="KW-0067">ATP-binding</keyword>
<organism evidence="11 12">
    <name type="scientific">Artemia franciscana</name>
    <name type="common">Brine shrimp</name>
    <name type="synonym">Artemia sanfranciscana</name>
    <dbReference type="NCBI Taxonomy" id="6661"/>
    <lineage>
        <taxon>Eukaryota</taxon>
        <taxon>Metazoa</taxon>
        <taxon>Ecdysozoa</taxon>
        <taxon>Arthropoda</taxon>
        <taxon>Crustacea</taxon>
        <taxon>Branchiopoda</taxon>
        <taxon>Anostraca</taxon>
        <taxon>Artemiidae</taxon>
        <taxon>Artemia</taxon>
    </lineage>
</organism>
<dbReference type="Pfam" id="PF07717">
    <property type="entry name" value="OB_NTP_bind"/>
    <property type="match status" value="1"/>
</dbReference>
<feature type="region of interest" description="Disordered" evidence="8">
    <location>
        <begin position="1"/>
        <end position="21"/>
    </location>
</feature>
<feature type="domain" description="Helicase C-terminal" evidence="10">
    <location>
        <begin position="463"/>
        <end position="717"/>
    </location>
</feature>
<evidence type="ECO:0000313" key="11">
    <source>
        <dbReference type="EMBL" id="KAK2708285.1"/>
    </source>
</evidence>
<dbReference type="Pfam" id="PF23362">
    <property type="entry name" value="DHX37_C"/>
    <property type="match status" value="1"/>
</dbReference>
<keyword evidence="4" id="KW-0378">Hydrolase</keyword>
<dbReference type="GO" id="GO:0005730">
    <property type="term" value="C:nucleolus"/>
    <property type="evidence" value="ECO:0007669"/>
    <property type="project" value="TreeGrafter"/>
</dbReference>
<dbReference type="InterPro" id="IPR001650">
    <property type="entry name" value="Helicase_C-like"/>
</dbReference>
<proteinExistence type="inferred from homology"/>
<dbReference type="InterPro" id="IPR056371">
    <property type="entry name" value="DHX37-like_C"/>
</dbReference>
<dbReference type="AlphaFoldDB" id="A0AA88L549"/>
<comment type="caution">
    <text evidence="11">The sequence shown here is derived from an EMBL/GenBank/DDBJ whole genome shotgun (WGS) entry which is preliminary data.</text>
</comment>
<keyword evidence="5" id="KW-0347">Helicase</keyword>
<dbReference type="InterPro" id="IPR002464">
    <property type="entry name" value="DNA/RNA_helicase_DEAH_CS"/>
</dbReference>
<dbReference type="InterPro" id="IPR007502">
    <property type="entry name" value="Helicase-assoc_dom"/>
</dbReference>
<dbReference type="Pfam" id="PF00270">
    <property type="entry name" value="DEAD"/>
    <property type="match status" value="1"/>
</dbReference>
<dbReference type="CDD" id="cd18791">
    <property type="entry name" value="SF2_C_RHA"/>
    <property type="match status" value="1"/>
</dbReference>
<feature type="domain" description="Helicase ATP-binding" evidence="9">
    <location>
        <begin position="274"/>
        <end position="441"/>
    </location>
</feature>
<reference evidence="11" key="1">
    <citation type="submission" date="2023-07" db="EMBL/GenBank/DDBJ databases">
        <title>Chromosome-level genome assembly of Artemia franciscana.</title>
        <authorList>
            <person name="Jo E."/>
        </authorList>
    </citation>
    <scope>NUCLEOTIDE SEQUENCE</scope>
    <source>
        <tissue evidence="11">Whole body</tissue>
    </source>
</reference>
<evidence type="ECO:0000256" key="5">
    <source>
        <dbReference type="ARBA" id="ARBA00022806"/>
    </source>
</evidence>
<evidence type="ECO:0000313" key="12">
    <source>
        <dbReference type="Proteomes" id="UP001187531"/>
    </source>
</evidence>
<dbReference type="PROSITE" id="PS51194">
    <property type="entry name" value="HELICASE_CTER"/>
    <property type="match status" value="1"/>
</dbReference>
<dbReference type="SMART" id="SM00847">
    <property type="entry name" value="HA2"/>
    <property type="match status" value="1"/>
</dbReference>
<dbReference type="CDD" id="cd17982">
    <property type="entry name" value="DEXHc_DHX37"/>
    <property type="match status" value="1"/>
</dbReference>
<dbReference type="Pfam" id="PF21010">
    <property type="entry name" value="HA2_C"/>
    <property type="match status" value="1"/>
</dbReference>
<evidence type="ECO:0000259" key="10">
    <source>
        <dbReference type="PROSITE" id="PS51194"/>
    </source>
</evidence>
<dbReference type="GO" id="GO:0005524">
    <property type="term" value="F:ATP binding"/>
    <property type="evidence" value="ECO:0007669"/>
    <property type="project" value="UniProtKB-KW"/>
</dbReference>
<dbReference type="Gene3D" id="3.40.50.300">
    <property type="entry name" value="P-loop containing nucleotide triphosphate hydrolases"/>
    <property type="match status" value="2"/>
</dbReference>
<dbReference type="InterPro" id="IPR048333">
    <property type="entry name" value="HA2_WH"/>
</dbReference>
<dbReference type="InterPro" id="IPR011545">
    <property type="entry name" value="DEAD/DEAH_box_helicase_dom"/>
</dbReference>
<evidence type="ECO:0000256" key="8">
    <source>
        <dbReference type="SAM" id="MobiDB-lite"/>
    </source>
</evidence>
<dbReference type="GO" id="GO:0003723">
    <property type="term" value="F:RNA binding"/>
    <property type="evidence" value="ECO:0007669"/>
    <property type="project" value="TreeGrafter"/>
</dbReference>
<dbReference type="PANTHER" id="PTHR18934">
    <property type="entry name" value="ATP-DEPENDENT RNA HELICASE"/>
    <property type="match status" value="1"/>
</dbReference>
<evidence type="ECO:0000256" key="4">
    <source>
        <dbReference type="ARBA" id="ARBA00022801"/>
    </source>
</evidence>
<comment type="catalytic activity">
    <reaction evidence="7">
        <text>ATP + H2O = ADP + phosphate + H(+)</text>
        <dbReference type="Rhea" id="RHEA:13065"/>
        <dbReference type="ChEBI" id="CHEBI:15377"/>
        <dbReference type="ChEBI" id="CHEBI:15378"/>
        <dbReference type="ChEBI" id="CHEBI:30616"/>
        <dbReference type="ChEBI" id="CHEBI:43474"/>
        <dbReference type="ChEBI" id="CHEBI:456216"/>
        <dbReference type="EC" id="3.6.4.13"/>
    </reaction>
</comment>
<dbReference type="SMART" id="SM00487">
    <property type="entry name" value="DEXDc"/>
    <property type="match status" value="1"/>
</dbReference>
<dbReference type="SMART" id="SM00490">
    <property type="entry name" value="HELICc"/>
    <property type="match status" value="1"/>
</dbReference>
<dbReference type="PROSITE" id="PS51192">
    <property type="entry name" value="HELICASE_ATP_BIND_1"/>
    <property type="match status" value="1"/>
</dbReference>
<evidence type="ECO:0000259" key="9">
    <source>
        <dbReference type="PROSITE" id="PS51192"/>
    </source>
</evidence>
<dbReference type="Pfam" id="PF00271">
    <property type="entry name" value="Helicase_C"/>
    <property type="match status" value="1"/>
</dbReference>
<feature type="compositionally biased region" description="Polar residues" evidence="8">
    <location>
        <begin position="11"/>
        <end position="21"/>
    </location>
</feature>
<comment type="similarity">
    <text evidence="1">Belongs to the DEAD box helicase family. DEAH subfamily.</text>
</comment>
<dbReference type="Proteomes" id="UP001187531">
    <property type="component" value="Unassembled WGS sequence"/>
</dbReference>
<name>A0AA88L549_ARTSF</name>
<keyword evidence="3" id="KW-0547">Nucleotide-binding</keyword>
<dbReference type="GO" id="GO:0003724">
    <property type="term" value="F:RNA helicase activity"/>
    <property type="evidence" value="ECO:0007669"/>
    <property type="project" value="UniProtKB-EC"/>
</dbReference>